<keyword evidence="1" id="KW-0812">Transmembrane</keyword>
<keyword evidence="1" id="KW-1133">Transmembrane helix</keyword>
<feature type="domain" description="M23ase beta-sheet core" evidence="2">
    <location>
        <begin position="396"/>
        <end position="493"/>
    </location>
</feature>
<keyword evidence="1" id="KW-0472">Membrane</keyword>
<gene>
    <name evidence="4" type="ORF">LJ739_18225</name>
</gene>
<evidence type="ECO:0000313" key="4">
    <source>
        <dbReference type="EMBL" id="MCC2618199.1"/>
    </source>
</evidence>
<dbReference type="PANTHER" id="PTHR21666">
    <property type="entry name" value="PEPTIDASE-RELATED"/>
    <property type="match status" value="1"/>
</dbReference>
<evidence type="ECO:0000313" key="5">
    <source>
        <dbReference type="Proteomes" id="UP001520878"/>
    </source>
</evidence>
<evidence type="ECO:0000259" key="2">
    <source>
        <dbReference type="Pfam" id="PF01551"/>
    </source>
</evidence>
<dbReference type="InterPro" id="IPR050570">
    <property type="entry name" value="Cell_wall_metabolism_enzyme"/>
</dbReference>
<dbReference type="RefSeq" id="WP_229162883.1">
    <property type="nucleotide sequence ID" value="NZ_JAJEWP010000008.1"/>
</dbReference>
<sequence>MELVFLNPLMGLILQILIWSLLVSLIVHASIRWTPMLQYWSAVWKVALLICLLPLIPWSVLALPAFQVPIDYPLLPTMPALWQEGLTLTQPSAHDLAESPAQTALAHVIGLTTLFILIVSLIKTLGFGYQLVRFNRSLASLERIDINAPEMTFLTLSQRAALRQSKVRLCYSSAPLSPFTAGIIHPVIVLPNSFFTLPQAQQRLLLEHELTHIKRRDVLWLMLSQLSGCLLWFAPALQTFRRKLNLAVEVECDRSVLQTFPELKKDYGRALLNMVRHINRPVASQAAFFNNQQFSDLKQRITFTQKTVQTFGDKPMNKCILGLSALIFSATSWAMNSHAPSLMPVEDFIALHHHASRHIDHKTPNTTPTGIWVNPVKTAWVSSSFKAKQAIREYKPHLGIDLAANSGEAIVAAGDGIVIIADSQSLHKNHGNVVVIDHGNGILTMYSHLERFTVEKGATVKAGQQIGSVGTTGKTTGPHLHFEVIANDRHIDPAALIAFNSK</sequence>
<reference evidence="4 5" key="1">
    <citation type="submission" date="2021-10" db="EMBL/GenBank/DDBJ databases">
        <title>Draft genome of Aestuariibacter halophilus JC2043.</title>
        <authorList>
            <person name="Emsley S.A."/>
            <person name="Pfannmuller K.M."/>
            <person name="Ushijima B."/>
            <person name="Saw J.H."/>
            <person name="Videau P."/>
        </authorList>
    </citation>
    <scope>NUCLEOTIDE SEQUENCE [LARGE SCALE GENOMIC DNA]</scope>
    <source>
        <strain evidence="4 5">JC2043</strain>
    </source>
</reference>
<feature type="transmembrane region" description="Helical" evidence="1">
    <location>
        <begin position="43"/>
        <end position="66"/>
    </location>
</feature>
<feature type="transmembrane region" description="Helical" evidence="1">
    <location>
        <begin position="104"/>
        <end position="126"/>
    </location>
</feature>
<protein>
    <submittedName>
        <fullName evidence="4">M23/M56 family metallopeptidase</fullName>
    </submittedName>
</protein>
<keyword evidence="5" id="KW-1185">Reference proteome</keyword>
<dbReference type="Gene3D" id="2.70.70.10">
    <property type="entry name" value="Glucose Permease (Domain IIA)"/>
    <property type="match status" value="1"/>
</dbReference>
<dbReference type="InterPro" id="IPR008756">
    <property type="entry name" value="Peptidase_M56"/>
</dbReference>
<evidence type="ECO:0000256" key="1">
    <source>
        <dbReference type="SAM" id="Phobius"/>
    </source>
</evidence>
<dbReference type="InterPro" id="IPR011055">
    <property type="entry name" value="Dup_hybrid_motif"/>
</dbReference>
<dbReference type="CDD" id="cd12797">
    <property type="entry name" value="M23_peptidase"/>
    <property type="match status" value="1"/>
</dbReference>
<comment type="caution">
    <text evidence="4">The sequence shown here is derived from an EMBL/GenBank/DDBJ whole genome shotgun (WGS) entry which is preliminary data.</text>
</comment>
<dbReference type="InterPro" id="IPR016047">
    <property type="entry name" value="M23ase_b-sheet_dom"/>
</dbReference>
<dbReference type="PANTHER" id="PTHR21666:SF270">
    <property type="entry name" value="MUREIN HYDROLASE ACTIVATOR ENVC"/>
    <property type="match status" value="1"/>
</dbReference>
<dbReference type="EMBL" id="JAJEWP010000008">
    <property type="protein sequence ID" value="MCC2618199.1"/>
    <property type="molecule type" value="Genomic_DNA"/>
</dbReference>
<dbReference type="SUPFAM" id="SSF51261">
    <property type="entry name" value="Duplicated hybrid motif"/>
    <property type="match status" value="1"/>
</dbReference>
<dbReference type="Proteomes" id="UP001520878">
    <property type="component" value="Unassembled WGS sequence"/>
</dbReference>
<organism evidence="4 5">
    <name type="scientific">Fluctibacter halophilus</name>
    <dbReference type="NCBI Taxonomy" id="226011"/>
    <lineage>
        <taxon>Bacteria</taxon>
        <taxon>Pseudomonadati</taxon>
        <taxon>Pseudomonadota</taxon>
        <taxon>Gammaproteobacteria</taxon>
        <taxon>Alteromonadales</taxon>
        <taxon>Alteromonadaceae</taxon>
        <taxon>Fluctibacter</taxon>
    </lineage>
</organism>
<feature type="transmembrane region" description="Helical" evidence="1">
    <location>
        <begin position="12"/>
        <end position="31"/>
    </location>
</feature>
<dbReference type="Pfam" id="PF05569">
    <property type="entry name" value="Peptidase_M56"/>
    <property type="match status" value="1"/>
</dbReference>
<name>A0ABS8GCS2_9ALTE</name>
<feature type="transmembrane region" description="Helical" evidence="1">
    <location>
        <begin position="218"/>
        <end position="237"/>
    </location>
</feature>
<proteinExistence type="predicted"/>
<evidence type="ECO:0000259" key="3">
    <source>
        <dbReference type="Pfam" id="PF05569"/>
    </source>
</evidence>
<accession>A0ABS8GCS2</accession>
<feature type="domain" description="Peptidase M56" evidence="3">
    <location>
        <begin position="9"/>
        <end position="303"/>
    </location>
</feature>
<dbReference type="CDD" id="cd07341">
    <property type="entry name" value="M56_BlaR1_MecR1_like"/>
    <property type="match status" value="1"/>
</dbReference>
<dbReference type="Pfam" id="PF01551">
    <property type="entry name" value="Peptidase_M23"/>
    <property type="match status" value="1"/>
</dbReference>